<evidence type="ECO:0000313" key="2">
    <source>
        <dbReference type="Proteomes" id="UP000029226"/>
    </source>
</evidence>
<dbReference type="AlphaFoldDB" id="A0A090QAX5"/>
<accession>A0A090QAX5</accession>
<proteinExistence type="predicted"/>
<dbReference type="Gene3D" id="3.50.30.30">
    <property type="match status" value="1"/>
</dbReference>
<evidence type="ECO:0000313" key="1">
    <source>
        <dbReference type="EMBL" id="GAL00106.1"/>
    </source>
</evidence>
<gene>
    <name evidence="1" type="ORF">JCM19314_360</name>
</gene>
<protein>
    <submittedName>
        <fullName evidence="1">Uncharacterized protein</fullName>
    </submittedName>
</protein>
<reference evidence="1 2" key="1">
    <citation type="journal article" date="2014" name="Genome Announc.">
        <title>Draft Genome Sequences of Marine Flavobacterium Nonlabens Strains NR17, NR24, NR27, NR32, NR33, and Ara13.</title>
        <authorList>
            <person name="Nakanishi M."/>
            <person name="Meirelles P."/>
            <person name="Suzuki R."/>
            <person name="Takatani N."/>
            <person name="Mino S."/>
            <person name="Suda W."/>
            <person name="Oshima K."/>
            <person name="Hattori M."/>
            <person name="Ohkuma M."/>
            <person name="Hosokawa M."/>
            <person name="Miyashita K."/>
            <person name="Thompson F.L."/>
            <person name="Niwa A."/>
            <person name="Sawabe T."/>
            <person name="Sawabe T."/>
        </authorList>
    </citation>
    <scope>NUCLEOTIDE SEQUENCE [LARGE SCALE GENOMIC DNA]</scope>
    <source>
        <strain evidence="2">JCM19314</strain>
    </source>
</reference>
<dbReference type="EMBL" id="BBMM01000004">
    <property type="protein sequence ID" value="GAL00106.1"/>
    <property type="molecule type" value="Genomic_DNA"/>
</dbReference>
<comment type="caution">
    <text evidence="1">The sequence shown here is derived from an EMBL/GenBank/DDBJ whole genome shotgun (WGS) entry which is preliminary data.</text>
</comment>
<sequence>MAPGNDGNLVTIPSIMISQNDGNSLIAALQGGTTINASLNNTGLFRKDGS</sequence>
<dbReference type="Proteomes" id="UP000029226">
    <property type="component" value="Unassembled WGS sequence"/>
</dbReference>
<organism evidence="1 2">
    <name type="scientific">Nonlabens ulvanivorans</name>
    <name type="common">Persicivirga ulvanivorans</name>
    <dbReference type="NCBI Taxonomy" id="906888"/>
    <lineage>
        <taxon>Bacteria</taxon>
        <taxon>Pseudomonadati</taxon>
        <taxon>Bacteroidota</taxon>
        <taxon>Flavobacteriia</taxon>
        <taxon>Flavobacteriales</taxon>
        <taxon>Flavobacteriaceae</taxon>
        <taxon>Nonlabens</taxon>
    </lineage>
</organism>
<name>A0A090QAX5_NONUL</name>